<comment type="caution">
    <text evidence="1">The sequence shown here is derived from an EMBL/GenBank/DDBJ whole genome shotgun (WGS) entry which is preliminary data.</text>
</comment>
<dbReference type="Proteomes" id="UP000031847">
    <property type="component" value="Unassembled WGS sequence"/>
</dbReference>
<evidence type="ECO:0000313" key="2">
    <source>
        <dbReference type="Proteomes" id="UP000031847"/>
    </source>
</evidence>
<protein>
    <submittedName>
        <fullName evidence="1">Na+/proline symporter</fullName>
    </submittedName>
</protein>
<dbReference type="EMBL" id="BBSI01000013">
    <property type="protein sequence ID" value="GAM79402.1"/>
    <property type="molecule type" value="Genomic_DNA"/>
</dbReference>
<dbReference type="PATRIC" id="fig|1360.96.peg.2392"/>
<gene>
    <name evidence="1" type="ORF">JCM5805K_0509</name>
</gene>
<proteinExistence type="predicted"/>
<evidence type="ECO:0000313" key="1">
    <source>
        <dbReference type="EMBL" id="GAM79402.1"/>
    </source>
</evidence>
<reference evidence="1 2" key="1">
    <citation type="submission" date="2015-01" db="EMBL/GenBank/DDBJ databases">
        <title>Lactococcus lactis subsp.lactis JCM 5805 whole genome shotgun sequence.</title>
        <authorList>
            <person name="Fujii T."/>
            <person name="Tomita Y."/>
            <person name="Ikushima S."/>
            <person name="Fujiwara D."/>
        </authorList>
    </citation>
    <scope>NUCLEOTIDE SEQUENCE [LARGE SCALE GENOMIC DNA]</scope>
    <source>
        <strain evidence="1 2">JCM 5805</strain>
    </source>
</reference>
<name>A0A0B8QR36_LACLL</name>
<dbReference type="InterPro" id="IPR055869">
    <property type="entry name" value="DUF7446"/>
</dbReference>
<dbReference type="RefSeq" id="WP_023189106.1">
    <property type="nucleotide sequence ID" value="NZ_BAABQR010000013.1"/>
</dbReference>
<organism evidence="1 2">
    <name type="scientific">Lactococcus lactis subsp. lactis</name>
    <name type="common">Streptococcus lactis</name>
    <dbReference type="NCBI Taxonomy" id="1360"/>
    <lineage>
        <taxon>Bacteria</taxon>
        <taxon>Bacillati</taxon>
        <taxon>Bacillota</taxon>
        <taxon>Bacilli</taxon>
        <taxon>Lactobacillales</taxon>
        <taxon>Streptococcaceae</taxon>
        <taxon>Lactococcus</taxon>
    </lineage>
</organism>
<dbReference type="AlphaFoldDB" id="A0A0B8QR36"/>
<sequence>MSEVYKNMVIANAAISNDIYLTTINKDGMMSLKRKVITEDVLRATVQNMQKDTERNGRAIYSWDASGKIVTLAFIPDELRVQFLKWCDEVGYSRTDVPVEDGE</sequence>
<dbReference type="Pfam" id="PF24233">
    <property type="entry name" value="DUF7446"/>
    <property type="match status" value="1"/>
</dbReference>
<accession>A0A0B8QR36</accession>